<evidence type="ECO:0000313" key="3">
    <source>
        <dbReference type="Proteomes" id="UP001228113"/>
    </source>
</evidence>
<evidence type="ECO:0000256" key="1">
    <source>
        <dbReference type="SAM" id="SignalP"/>
    </source>
</evidence>
<keyword evidence="1" id="KW-0732">Signal</keyword>
<evidence type="ECO:0008006" key="4">
    <source>
        <dbReference type="Google" id="ProtNLM"/>
    </source>
</evidence>
<sequence>MSKTSTLFLCALAFAGATQGSAAERAFSLELGLARPTSDLKEYNNGTTGLALGGAFQVDLGDGHLLRPRISLTRFQETTGYYALSQAALAVDYLYFLEGRAERGFYVDGGLGIASNRYTCSTNPIYAQADERPVFSVGAGYQFNRAWGVEFRASASKFTDRTTVNAVSNVQFLDVLATYRF</sequence>
<dbReference type="KEGG" id="msea:METESE_11260"/>
<dbReference type="AlphaFoldDB" id="A0AA48H565"/>
<keyword evidence="3" id="KW-1185">Reference proteome</keyword>
<proteinExistence type="predicted"/>
<feature type="chain" id="PRO_5041223381" description="Outer membrane protein beta-barrel domain-containing protein" evidence="1">
    <location>
        <begin position="23"/>
        <end position="181"/>
    </location>
</feature>
<accession>A0AA48H565</accession>
<reference evidence="2" key="1">
    <citation type="journal article" date="2023" name="Int. J. Syst. Evol. Microbiol.">
        <title>Mesoterricola silvestris gen. nov., sp. nov., Mesoterricola sediminis sp. nov., Geothrix oryzae sp. nov., Geothrix edaphica sp. nov., Geothrix rubra sp. nov., and Geothrix limicola sp. nov., six novel members of Acidobacteriota isolated from soils.</title>
        <authorList>
            <person name="Itoh H."/>
            <person name="Sugisawa Y."/>
            <person name="Mise K."/>
            <person name="Xu Z."/>
            <person name="Kuniyasu M."/>
            <person name="Ushijima N."/>
            <person name="Kawano K."/>
            <person name="Kobayashi E."/>
            <person name="Shiratori Y."/>
            <person name="Masuda Y."/>
            <person name="Senoo K."/>
        </authorList>
    </citation>
    <scope>NUCLEOTIDE SEQUENCE</scope>
    <source>
        <strain evidence="2">W786</strain>
    </source>
</reference>
<dbReference type="EMBL" id="AP027081">
    <property type="protein sequence ID" value="BDU76168.1"/>
    <property type="molecule type" value="Genomic_DNA"/>
</dbReference>
<gene>
    <name evidence="2" type="ORF">METESE_11260</name>
</gene>
<protein>
    <recommendedName>
        <fullName evidence="4">Outer membrane protein beta-barrel domain-containing protein</fullName>
    </recommendedName>
</protein>
<feature type="signal peptide" evidence="1">
    <location>
        <begin position="1"/>
        <end position="22"/>
    </location>
</feature>
<evidence type="ECO:0000313" key="2">
    <source>
        <dbReference type="EMBL" id="BDU76168.1"/>
    </source>
</evidence>
<dbReference type="InterPro" id="IPR011250">
    <property type="entry name" value="OMP/PagP_B-barrel"/>
</dbReference>
<dbReference type="Proteomes" id="UP001228113">
    <property type="component" value="Chromosome"/>
</dbReference>
<name>A0AA48H565_9BACT</name>
<dbReference type="RefSeq" id="WP_243334094.1">
    <property type="nucleotide sequence ID" value="NZ_AP027081.1"/>
</dbReference>
<organism evidence="2 3">
    <name type="scientific">Mesoterricola sediminis</name>
    <dbReference type="NCBI Taxonomy" id="2927980"/>
    <lineage>
        <taxon>Bacteria</taxon>
        <taxon>Pseudomonadati</taxon>
        <taxon>Acidobacteriota</taxon>
        <taxon>Holophagae</taxon>
        <taxon>Holophagales</taxon>
        <taxon>Holophagaceae</taxon>
        <taxon>Mesoterricola</taxon>
    </lineage>
</organism>
<dbReference type="SUPFAM" id="SSF56925">
    <property type="entry name" value="OMPA-like"/>
    <property type="match status" value="1"/>
</dbReference>